<organism evidence="2">
    <name type="scientific">Tanacetum cinerariifolium</name>
    <name type="common">Dalmatian daisy</name>
    <name type="synonym">Chrysanthemum cinerariifolium</name>
    <dbReference type="NCBI Taxonomy" id="118510"/>
    <lineage>
        <taxon>Eukaryota</taxon>
        <taxon>Viridiplantae</taxon>
        <taxon>Streptophyta</taxon>
        <taxon>Embryophyta</taxon>
        <taxon>Tracheophyta</taxon>
        <taxon>Spermatophyta</taxon>
        <taxon>Magnoliopsida</taxon>
        <taxon>eudicotyledons</taxon>
        <taxon>Gunneridae</taxon>
        <taxon>Pentapetalae</taxon>
        <taxon>asterids</taxon>
        <taxon>campanulids</taxon>
        <taxon>Asterales</taxon>
        <taxon>Asteraceae</taxon>
        <taxon>Asteroideae</taxon>
        <taxon>Anthemideae</taxon>
        <taxon>Anthemidinae</taxon>
        <taxon>Tanacetum</taxon>
    </lineage>
</organism>
<feature type="region of interest" description="Disordered" evidence="1">
    <location>
        <begin position="141"/>
        <end position="193"/>
    </location>
</feature>
<protein>
    <submittedName>
        <fullName evidence="2">Uncharacterized protein</fullName>
    </submittedName>
</protein>
<feature type="non-terminal residue" evidence="2">
    <location>
        <position position="193"/>
    </location>
</feature>
<feature type="compositionally biased region" description="Polar residues" evidence="1">
    <location>
        <begin position="54"/>
        <end position="67"/>
    </location>
</feature>
<feature type="region of interest" description="Disordered" evidence="1">
    <location>
        <begin position="1"/>
        <end position="73"/>
    </location>
</feature>
<comment type="caution">
    <text evidence="2">The sequence shown here is derived from an EMBL/GenBank/DDBJ whole genome shotgun (WGS) entry which is preliminary data.</text>
</comment>
<evidence type="ECO:0000256" key="1">
    <source>
        <dbReference type="SAM" id="MobiDB-lite"/>
    </source>
</evidence>
<feature type="compositionally biased region" description="Basic and acidic residues" evidence="1">
    <location>
        <begin position="1"/>
        <end position="15"/>
    </location>
</feature>
<evidence type="ECO:0000313" key="2">
    <source>
        <dbReference type="EMBL" id="GFD09079.1"/>
    </source>
</evidence>
<reference evidence="2" key="1">
    <citation type="journal article" date="2019" name="Sci. Rep.">
        <title>Draft genome of Tanacetum cinerariifolium, the natural source of mosquito coil.</title>
        <authorList>
            <person name="Yamashiro T."/>
            <person name="Shiraishi A."/>
            <person name="Satake H."/>
            <person name="Nakayama K."/>
        </authorList>
    </citation>
    <scope>NUCLEOTIDE SEQUENCE</scope>
</reference>
<proteinExistence type="predicted"/>
<name>A0A699TIF2_TANCI</name>
<accession>A0A699TIF2</accession>
<dbReference type="AlphaFoldDB" id="A0A699TIF2"/>
<sequence>EERKHGYNNVRERDQYQQAGPSVDEIPKYREDPVIPESSSGNKRKEPPVKKKSSQVNKASGSKSNLTPEEHAEIMNKEAFADLVKKDAENKAKEAKMWRETYKEEKYWEEYASEFKDWEFREEQENRIGIMLSVDDEHIIGNTEPVNPAEQTHAIASASSVPVDKQPKTSQDPSTEKAGSSADPKKKANKRKK</sequence>
<gene>
    <name evidence="2" type="ORF">Tci_881048</name>
</gene>
<dbReference type="EMBL" id="BKCJ011242771">
    <property type="protein sequence ID" value="GFD09079.1"/>
    <property type="molecule type" value="Genomic_DNA"/>
</dbReference>
<feature type="non-terminal residue" evidence="2">
    <location>
        <position position="1"/>
    </location>
</feature>